<dbReference type="Proteomes" id="UP000693981">
    <property type="component" value="Unassembled WGS sequence"/>
</dbReference>
<evidence type="ECO:0000313" key="3">
    <source>
        <dbReference type="EMBL" id="KAG7390061.1"/>
    </source>
</evidence>
<name>A0A8T1W9X1_9STRA</name>
<keyword evidence="1" id="KW-0175">Coiled coil</keyword>
<feature type="coiled-coil region" evidence="1">
    <location>
        <begin position="1286"/>
        <end position="1339"/>
    </location>
</feature>
<dbReference type="InterPro" id="IPR053233">
    <property type="entry name" value="ABRA-related"/>
</dbReference>
<feature type="compositionally biased region" description="Basic and acidic residues" evidence="2">
    <location>
        <begin position="168"/>
        <end position="214"/>
    </location>
</feature>
<feature type="region of interest" description="Disordered" evidence="2">
    <location>
        <begin position="167"/>
        <end position="214"/>
    </location>
</feature>
<accession>A0A8T1W9X1</accession>
<feature type="compositionally biased region" description="Acidic residues" evidence="2">
    <location>
        <begin position="1"/>
        <end position="14"/>
    </location>
</feature>
<reference evidence="3" key="1">
    <citation type="submission" date="2021-02" db="EMBL/GenBank/DDBJ databases">
        <authorList>
            <person name="Palmer J.M."/>
        </authorList>
    </citation>
    <scope>NUCLEOTIDE SEQUENCE</scope>
    <source>
        <strain evidence="3">SCRP23</strain>
    </source>
</reference>
<feature type="coiled-coil region" evidence="1">
    <location>
        <begin position="1177"/>
        <end position="1211"/>
    </location>
</feature>
<protein>
    <submittedName>
        <fullName evidence="3">Uncharacterized protein</fullName>
    </submittedName>
</protein>
<keyword evidence="4" id="KW-1185">Reference proteome</keyword>
<feature type="compositionally biased region" description="Basic and acidic residues" evidence="2">
    <location>
        <begin position="18"/>
        <end position="51"/>
    </location>
</feature>
<dbReference type="PANTHER" id="PTHR21715">
    <property type="entry name" value="RH04127P"/>
    <property type="match status" value="1"/>
</dbReference>
<feature type="region of interest" description="Disordered" evidence="2">
    <location>
        <begin position="1"/>
        <end position="97"/>
    </location>
</feature>
<dbReference type="EMBL" id="JAGDFL010000393">
    <property type="protein sequence ID" value="KAG7390061.1"/>
    <property type="molecule type" value="Genomic_DNA"/>
</dbReference>
<gene>
    <name evidence="3" type="ORF">PHYBOEH_007169</name>
</gene>
<evidence type="ECO:0000313" key="4">
    <source>
        <dbReference type="Proteomes" id="UP000693981"/>
    </source>
</evidence>
<proteinExistence type="predicted"/>
<dbReference type="OrthoDB" id="6344460at2759"/>
<dbReference type="PANTHER" id="PTHR21715:SF0">
    <property type="entry name" value="RH04127P"/>
    <property type="match status" value="1"/>
</dbReference>
<organism evidence="3 4">
    <name type="scientific">Phytophthora boehmeriae</name>
    <dbReference type="NCBI Taxonomy" id="109152"/>
    <lineage>
        <taxon>Eukaryota</taxon>
        <taxon>Sar</taxon>
        <taxon>Stramenopiles</taxon>
        <taxon>Oomycota</taxon>
        <taxon>Peronosporomycetes</taxon>
        <taxon>Peronosporales</taxon>
        <taxon>Peronosporaceae</taxon>
        <taxon>Phytophthora</taxon>
    </lineage>
</organism>
<evidence type="ECO:0000256" key="1">
    <source>
        <dbReference type="SAM" id="Coils"/>
    </source>
</evidence>
<feature type="region of interest" description="Disordered" evidence="2">
    <location>
        <begin position="1005"/>
        <end position="1027"/>
    </location>
</feature>
<evidence type="ECO:0000256" key="2">
    <source>
        <dbReference type="SAM" id="MobiDB-lite"/>
    </source>
</evidence>
<sequence>MEGDSIVLEEEIDPNYEPTEKEPLRSEAKDFGGSGIRHDAASDDFKREDMFKPLSKNPLKSVQGKKTLLSASPSMLSKDDTDQSPHVASANFDQQREKLDQEHADKLREIQNEHEIELEALRKKMKVQLDDLQDAEEMKLKQLRRELDKKKHDLENQFDLEENALQRSRKDQLRRIETENEQALDRKKQELDSDFRSETEKLRQMHEEKQRRLQEELDQEAKQISERLQASLGEKKDAADLALELNTEIERLRKEQTKHGEELGAIRSESTTLLHGKSAAEAERDKIQLEVDELRRQLSITRESDTVASAPLECTQCPLWEDRVSSVEVERDIAQEEREKLRNELIFLKRESEARADAAREKVDVMTKASSEKDCEIQALREQEAQLKREMTKLQQRLAALEVESNDLRVKCALLQEVQSSTDPSNQTVPASAIVSEEQLNALESQLAAAKAEVANTKDELSDLQDRYAVTTTTNAQIKEQLMKESNEKKALQERLDLRTEEASQKADVEANKHRQQLEHLQHQLETESQARKKQEDEVNYLRKELQDLKLAKREAEAGLGQLEGDTRQEELYAAEHSEMAKRILELESEVGRLQTKVDNLEKQLSTSRSEKEDLAKDKASVEVELGNVRHMMERLQRQLSVERVLDVSVEGHRKCMKCPALKDQISSLESECTGARSEMEKVRGNFTHLQQEFKDRMAAEREKADLEVVNLRREKESEAQVFAEQEVLLKREISTLRQRLTTIETESSELRAQCAFLQSAKEAATQNQAAASSSATVIQEQINVVERQLTTAKAEVISTKSELRTLQDQYAEISTANSLIKEQLVRESDEKNTLRKKLELKGEEIAHSLSVEVSKHRQRLEELQHQLERETQARRDREDACDVLRKELQTAEQGKRKAEAELGQLESDKRHLVSEKSMLKLRLDEMNMSRQREESSAVSAEEALASKKLEVERLRSNLRLAGEDKDHLEARIKVLNQEYEQLQSKAHRLEEEYENERLRCRTIEKDRDSASQRQQSLADDLENSQRKSSSLAAEVLELQGLLSKAKSNEQATTSKADQVTKKLHELEQRKEREDFSMKMKLQQVEVELQNIVHNKERAEMQLQSREKELKAAKDEIARMGSEIESLETRIKAILIDKEEAHAALLNASVATATTASPRHTSSKPLDPAVDVMLVKLQLANTNRNELEIHLADISAQLEDSTRRCASLEGRCRDQSLEIELLHVEVSSLRSASLKMHVSALDSLALVERLEYEHKKRALRSDFLIQLRDFKEREEEALVRHKARLRARYERHLDELVADLEKMRQERVEQEEAQTAQMLERIRQERDAKRNDAEQKVREELNLFEQELHERKAREIGIITKAIEKEEEELGARLRELHQACNACDRNAKNPMNVTTI</sequence>
<comment type="caution">
    <text evidence="3">The sequence shown here is derived from an EMBL/GenBank/DDBJ whole genome shotgun (WGS) entry which is preliminary data.</text>
</comment>